<feature type="domain" description="Sulfatase N-terminal" evidence="5">
    <location>
        <begin position="32"/>
        <end position="397"/>
    </location>
</feature>
<evidence type="ECO:0000256" key="4">
    <source>
        <dbReference type="ARBA" id="ARBA00023180"/>
    </source>
</evidence>
<reference evidence="6" key="1">
    <citation type="submission" date="2023-07" db="EMBL/GenBank/DDBJ databases">
        <title>Two novel species in the genus Flavivirga.</title>
        <authorList>
            <person name="Kwon K."/>
        </authorList>
    </citation>
    <scope>NUCLEOTIDE SEQUENCE</scope>
    <source>
        <strain evidence="6">KACC 14157</strain>
    </source>
</reference>
<evidence type="ECO:0000313" key="7">
    <source>
        <dbReference type="Proteomes" id="UP001176891"/>
    </source>
</evidence>
<dbReference type="InterPro" id="IPR017850">
    <property type="entry name" value="Alkaline_phosphatase_core_sf"/>
</dbReference>
<sequence>MNFTSKFLSICFLFVFSCKQANIKKEGKYQKPNILFIMSDDHTSQAIGAYGGRLAALNPTPTIDAIASEGVVMKNAFCQNAICTPSRASIMTGQSSAVNGVPTLGGRLPVDKQYLAHEMKNAGYQTAVIGKWHLKELPEAFDYYKVLPGQGNYFDPIFKDIEGTETIKWRKFEIKNGTRMKGHSSDCIADSALEWFKNKRNTGKPFFLKLHFKAPHDMFEYAPRYESYLNDVTIPEPENMRDRKNNGSIATRGYNNELEPYIGTSIGRRNPRRNYTKSGAWVKNLDHTKSDEAIHGDAYQAYMKAYLRCVKGVDDNLKRVVDYLKANNLYDNTVIIYTGDQGFYLGEHDYMDKRWAYEESMRMPFIVRYPETIKPAQIDAIVENIDYAPTMLDFAGVETPKYMHGKSFKTILETGKEPEDAKKAAYYHYWMHMTSHDNPGHIAIRTKKYKLIQFYGTPLKGDTPQTPPGWELYDLEKDPTEDNNVYDNLEYQTIIADLKIQLKDLRKQYGEDDPKFSFNKVIDEYWDYNASDKKKAIQISHDYLKKVKANMYINNPKKNHGKH</sequence>
<dbReference type="Pfam" id="PF00884">
    <property type="entry name" value="Sulfatase"/>
    <property type="match status" value="1"/>
</dbReference>
<keyword evidence="7" id="KW-1185">Reference proteome</keyword>
<keyword evidence="2" id="KW-0732">Signal</keyword>
<dbReference type="PROSITE" id="PS00149">
    <property type="entry name" value="SULFATASE_2"/>
    <property type="match status" value="1"/>
</dbReference>
<name>A0ABT8WWY5_9FLAO</name>
<keyword evidence="4" id="KW-0325">Glycoprotein</keyword>
<evidence type="ECO:0000256" key="2">
    <source>
        <dbReference type="ARBA" id="ARBA00022729"/>
    </source>
</evidence>
<dbReference type="PANTHER" id="PTHR43108">
    <property type="entry name" value="N-ACETYLGLUCOSAMINE-6-SULFATASE FAMILY MEMBER"/>
    <property type="match status" value="1"/>
</dbReference>
<accession>A0ABT8WWY5</accession>
<dbReference type="PANTHER" id="PTHR43108:SF6">
    <property type="entry name" value="N-SULPHOGLUCOSAMINE SULPHOHYDROLASE"/>
    <property type="match status" value="1"/>
</dbReference>
<protein>
    <submittedName>
        <fullName evidence="6">Sulfatase</fullName>
    </submittedName>
</protein>
<evidence type="ECO:0000256" key="1">
    <source>
        <dbReference type="ARBA" id="ARBA00008779"/>
    </source>
</evidence>
<proteinExistence type="inferred from homology"/>
<evidence type="ECO:0000256" key="3">
    <source>
        <dbReference type="ARBA" id="ARBA00022801"/>
    </source>
</evidence>
<dbReference type="Gene3D" id="3.40.720.10">
    <property type="entry name" value="Alkaline Phosphatase, subunit A"/>
    <property type="match status" value="1"/>
</dbReference>
<gene>
    <name evidence="6" type="ORF">Q4Q39_02185</name>
</gene>
<dbReference type="InterPro" id="IPR024607">
    <property type="entry name" value="Sulfatase_CS"/>
</dbReference>
<dbReference type="InterPro" id="IPR000917">
    <property type="entry name" value="Sulfatase_N"/>
</dbReference>
<dbReference type="PROSITE" id="PS00523">
    <property type="entry name" value="SULFATASE_1"/>
    <property type="match status" value="1"/>
</dbReference>
<keyword evidence="3" id="KW-0378">Hydrolase</keyword>
<dbReference type="Proteomes" id="UP001176891">
    <property type="component" value="Unassembled WGS sequence"/>
</dbReference>
<evidence type="ECO:0000313" key="6">
    <source>
        <dbReference type="EMBL" id="MDO5986201.1"/>
    </source>
</evidence>
<dbReference type="CDD" id="cd16031">
    <property type="entry name" value="G6S_like"/>
    <property type="match status" value="1"/>
</dbReference>
<evidence type="ECO:0000259" key="5">
    <source>
        <dbReference type="Pfam" id="PF00884"/>
    </source>
</evidence>
<organism evidence="6 7">
    <name type="scientific">Flavivirga amylovorans</name>
    <dbReference type="NCBI Taxonomy" id="870486"/>
    <lineage>
        <taxon>Bacteria</taxon>
        <taxon>Pseudomonadati</taxon>
        <taxon>Bacteroidota</taxon>
        <taxon>Flavobacteriia</taxon>
        <taxon>Flavobacteriales</taxon>
        <taxon>Flavobacteriaceae</taxon>
        <taxon>Flavivirga</taxon>
    </lineage>
</organism>
<dbReference type="PROSITE" id="PS51257">
    <property type="entry name" value="PROKAR_LIPOPROTEIN"/>
    <property type="match status" value="1"/>
</dbReference>
<comment type="caution">
    <text evidence="6">The sequence shown here is derived from an EMBL/GenBank/DDBJ whole genome shotgun (WGS) entry which is preliminary data.</text>
</comment>
<dbReference type="SUPFAM" id="SSF53649">
    <property type="entry name" value="Alkaline phosphatase-like"/>
    <property type="match status" value="1"/>
</dbReference>
<comment type="similarity">
    <text evidence="1">Belongs to the sulfatase family.</text>
</comment>
<dbReference type="EMBL" id="JAUOEM010000001">
    <property type="protein sequence ID" value="MDO5986201.1"/>
    <property type="molecule type" value="Genomic_DNA"/>
</dbReference>